<gene>
    <name evidence="1" type="ORF">FHX42_003826</name>
</gene>
<comment type="caution">
    <text evidence="1">The sequence shown here is derived from an EMBL/GenBank/DDBJ whole genome shotgun (WGS) entry which is preliminary data.</text>
</comment>
<protein>
    <submittedName>
        <fullName evidence="1">Uncharacterized protein</fullName>
    </submittedName>
</protein>
<dbReference type="EMBL" id="JACGWZ010000005">
    <property type="protein sequence ID" value="MBA8826450.1"/>
    <property type="molecule type" value="Genomic_DNA"/>
</dbReference>
<sequence length="57" mass="6073">MRPAEDGEGHRTTEIGTLPTQVTAFGADESGELYVVNDLPGRLHRVSFTTAEAGASR</sequence>
<reference evidence="1 2" key="1">
    <citation type="submission" date="2020-07" db="EMBL/GenBank/DDBJ databases">
        <title>Sequencing the genomes of 1000 actinobacteria strains.</title>
        <authorList>
            <person name="Klenk H.-P."/>
        </authorList>
    </citation>
    <scope>NUCLEOTIDE SEQUENCE [LARGE SCALE GENOMIC DNA]</scope>
    <source>
        <strain evidence="1 2">DSM 45975</strain>
    </source>
</reference>
<dbReference type="Proteomes" id="UP000569329">
    <property type="component" value="Unassembled WGS sequence"/>
</dbReference>
<evidence type="ECO:0000313" key="1">
    <source>
        <dbReference type="EMBL" id="MBA8826450.1"/>
    </source>
</evidence>
<accession>A0A839E022</accession>
<evidence type="ECO:0000313" key="2">
    <source>
        <dbReference type="Proteomes" id="UP000569329"/>
    </source>
</evidence>
<name>A0A839E022_9PSEU</name>
<keyword evidence="2" id="KW-1185">Reference proteome</keyword>
<dbReference type="AlphaFoldDB" id="A0A839E022"/>
<organism evidence="1 2">
    <name type="scientific">Halosaccharopolyspora lacisalsi</name>
    <dbReference type="NCBI Taxonomy" id="1000566"/>
    <lineage>
        <taxon>Bacteria</taxon>
        <taxon>Bacillati</taxon>
        <taxon>Actinomycetota</taxon>
        <taxon>Actinomycetes</taxon>
        <taxon>Pseudonocardiales</taxon>
        <taxon>Pseudonocardiaceae</taxon>
        <taxon>Halosaccharopolyspora</taxon>
    </lineage>
</organism>
<proteinExistence type="predicted"/>